<protein>
    <recommendedName>
        <fullName evidence="12">Peptidase M13 C-terminal domain-containing protein</fullName>
    </recommendedName>
</protein>
<dbReference type="PRINTS" id="PR00786">
    <property type="entry name" value="NEPRILYSIN"/>
</dbReference>
<dbReference type="GO" id="GO:0004222">
    <property type="term" value="F:metalloendopeptidase activity"/>
    <property type="evidence" value="ECO:0007669"/>
    <property type="project" value="InterPro"/>
</dbReference>
<keyword evidence="7" id="KW-0482">Metalloprotease</keyword>
<dbReference type="InterPro" id="IPR008753">
    <property type="entry name" value="Peptidase_M13_N"/>
</dbReference>
<dbReference type="InterPro" id="IPR024079">
    <property type="entry name" value="MetalloPept_cat_dom_sf"/>
</dbReference>
<evidence type="ECO:0000256" key="4">
    <source>
        <dbReference type="ARBA" id="ARBA00022723"/>
    </source>
</evidence>
<dbReference type="EMBL" id="UZAM01006788">
    <property type="protein sequence ID" value="VDO93985.1"/>
    <property type="molecule type" value="Genomic_DNA"/>
</dbReference>
<proteinExistence type="inferred from homology"/>
<evidence type="ECO:0000256" key="3">
    <source>
        <dbReference type="ARBA" id="ARBA00022670"/>
    </source>
</evidence>
<dbReference type="CDD" id="cd08662">
    <property type="entry name" value="M13"/>
    <property type="match status" value="1"/>
</dbReference>
<dbReference type="Proteomes" id="UP000270296">
    <property type="component" value="Unassembled WGS sequence"/>
</dbReference>
<sequence>MQKLLGIVNNFFESVFLVFTQRKYALLFIAYAVGRVFVDSYFTAIAKNDVTSMVDQLLNAFKKLVKELQWMDEATKTRALEKAENMWKNIGYPDFIKDNALLDKYYNLLSPEIKENEPFYRVNSVVQEWMMSLQMNDLTKPFNRKSFGGSPAIVNAWYSNLKNSITFPAGILQFPFFDATYPKAVNYGAIGSVIGHEITHGFDDQGSQYNASGDLQNWWSESSALHFDKKTQCMKEQYDHYCYPQLNKCVQGDTTLGENIADNGGLKEAFTAYQTYVAEHGEELRLPSLAEYSMDQIFFISFASFWCGSYKDNFLRNLLSTNEHAPNEFRVKGVVQNSKEFAEAFNCPLGSPMNPEHKCTVW</sequence>
<keyword evidence="6" id="KW-0862">Zinc</keyword>
<evidence type="ECO:0000256" key="2">
    <source>
        <dbReference type="ARBA" id="ARBA00007357"/>
    </source>
</evidence>
<dbReference type="SUPFAM" id="SSF55486">
    <property type="entry name" value="Metalloproteases ('zincins'), catalytic domain"/>
    <property type="match status" value="1"/>
</dbReference>
<keyword evidence="5" id="KW-0378">Hydrolase</keyword>
<comment type="cofactor">
    <cofactor evidence="1">
        <name>Zn(2+)</name>
        <dbReference type="ChEBI" id="CHEBI:29105"/>
    </cofactor>
</comment>
<dbReference type="GO" id="GO:0005886">
    <property type="term" value="C:plasma membrane"/>
    <property type="evidence" value="ECO:0007669"/>
    <property type="project" value="TreeGrafter"/>
</dbReference>
<evidence type="ECO:0000313" key="10">
    <source>
        <dbReference type="EMBL" id="VDO93985.1"/>
    </source>
</evidence>
<name>A0A3P8DCI9_9BILA</name>
<evidence type="ECO:0000256" key="5">
    <source>
        <dbReference type="ARBA" id="ARBA00022801"/>
    </source>
</evidence>
<keyword evidence="11" id="KW-1185">Reference proteome</keyword>
<comment type="similarity">
    <text evidence="2">Belongs to the peptidase M13 family.</text>
</comment>
<evidence type="ECO:0000256" key="1">
    <source>
        <dbReference type="ARBA" id="ARBA00001947"/>
    </source>
</evidence>
<keyword evidence="3" id="KW-0645">Protease</keyword>
<gene>
    <name evidence="10" type="ORF">SBAD_LOCUS1324</name>
</gene>
<evidence type="ECO:0000256" key="7">
    <source>
        <dbReference type="ARBA" id="ARBA00023049"/>
    </source>
</evidence>
<reference evidence="10 11" key="1">
    <citation type="submission" date="2018-11" db="EMBL/GenBank/DDBJ databases">
        <authorList>
            <consortium name="Pathogen Informatics"/>
        </authorList>
    </citation>
    <scope>NUCLEOTIDE SEQUENCE [LARGE SCALE GENOMIC DNA]</scope>
</reference>
<feature type="domain" description="Peptidase M13 C-terminal" evidence="8">
    <location>
        <begin position="155"/>
        <end position="361"/>
    </location>
</feature>
<dbReference type="GO" id="GO:0046872">
    <property type="term" value="F:metal ion binding"/>
    <property type="evidence" value="ECO:0007669"/>
    <property type="project" value="UniProtKB-KW"/>
</dbReference>
<dbReference type="Pfam" id="PF05649">
    <property type="entry name" value="Peptidase_M13_N"/>
    <property type="match status" value="1"/>
</dbReference>
<evidence type="ECO:0008006" key="12">
    <source>
        <dbReference type="Google" id="ProtNLM"/>
    </source>
</evidence>
<dbReference type="GO" id="GO:0016485">
    <property type="term" value="P:protein processing"/>
    <property type="evidence" value="ECO:0007669"/>
    <property type="project" value="TreeGrafter"/>
</dbReference>
<dbReference type="InterPro" id="IPR018497">
    <property type="entry name" value="Peptidase_M13_C"/>
</dbReference>
<dbReference type="Pfam" id="PF01431">
    <property type="entry name" value="Peptidase_M13"/>
    <property type="match status" value="1"/>
</dbReference>
<dbReference type="Gene3D" id="3.40.390.10">
    <property type="entry name" value="Collagenase (Catalytic Domain)"/>
    <property type="match status" value="1"/>
</dbReference>
<evidence type="ECO:0000259" key="8">
    <source>
        <dbReference type="Pfam" id="PF01431"/>
    </source>
</evidence>
<dbReference type="PANTHER" id="PTHR11733">
    <property type="entry name" value="ZINC METALLOPROTEASE FAMILY M13 NEPRILYSIN-RELATED"/>
    <property type="match status" value="1"/>
</dbReference>
<feature type="domain" description="Peptidase M13 N-terminal" evidence="9">
    <location>
        <begin position="29"/>
        <end position="93"/>
    </location>
</feature>
<evidence type="ECO:0000259" key="9">
    <source>
        <dbReference type="Pfam" id="PF05649"/>
    </source>
</evidence>
<dbReference type="InterPro" id="IPR000718">
    <property type="entry name" value="Peptidase_M13"/>
</dbReference>
<dbReference type="PROSITE" id="PS51885">
    <property type="entry name" value="NEPRILYSIN"/>
    <property type="match status" value="1"/>
</dbReference>
<dbReference type="AlphaFoldDB" id="A0A3P8DCI9"/>
<accession>A0A3P8DCI9</accession>
<dbReference type="OrthoDB" id="6475849at2759"/>
<organism evidence="10 11">
    <name type="scientific">Soboliphyme baturini</name>
    <dbReference type="NCBI Taxonomy" id="241478"/>
    <lineage>
        <taxon>Eukaryota</taxon>
        <taxon>Metazoa</taxon>
        <taxon>Ecdysozoa</taxon>
        <taxon>Nematoda</taxon>
        <taxon>Enoplea</taxon>
        <taxon>Dorylaimia</taxon>
        <taxon>Dioctophymatida</taxon>
        <taxon>Dioctophymatoidea</taxon>
        <taxon>Soboliphymatidae</taxon>
        <taxon>Soboliphyme</taxon>
    </lineage>
</organism>
<keyword evidence="4" id="KW-0479">Metal-binding</keyword>
<evidence type="ECO:0000313" key="11">
    <source>
        <dbReference type="Proteomes" id="UP000270296"/>
    </source>
</evidence>
<evidence type="ECO:0000256" key="6">
    <source>
        <dbReference type="ARBA" id="ARBA00022833"/>
    </source>
</evidence>
<dbReference type="PANTHER" id="PTHR11733:SF237">
    <property type="entry name" value="NEPRILYSIN-LIKE 4"/>
    <property type="match status" value="1"/>
</dbReference>